<dbReference type="Pfam" id="PF10983">
    <property type="entry name" value="DUF2793"/>
    <property type="match status" value="1"/>
</dbReference>
<name>A0A933W1R8_RHOPL</name>
<proteinExistence type="predicted"/>
<protein>
    <submittedName>
        <fullName evidence="1">DUF2793 domain-containing protein</fullName>
    </submittedName>
</protein>
<dbReference type="Proteomes" id="UP000782519">
    <property type="component" value="Unassembled WGS sequence"/>
</dbReference>
<organism evidence="1 2">
    <name type="scientific">Rhodopseudomonas palustris</name>
    <dbReference type="NCBI Taxonomy" id="1076"/>
    <lineage>
        <taxon>Bacteria</taxon>
        <taxon>Pseudomonadati</taxon>
        <taxon>Pseudomonadota</taxon>
        <taxon>Alphaproteobacteria</taxon>
        <taxon>Hyphomicrobiales</taxon>
        <taxon>Nitrobacteraceae</taxon>
        <taxon>Rhodopseudomonas</taxon>
    </lineage>
</organism>
<comment type="caution">
    <text evidence="1">The sequence shown here is derived from an EMBL/GenBank/DDBJ whole genome shotgun (WGS) entry which is preliminary data.</text>
</comment>
<evidence type="ECO:0000313" key="2">
    <source>
        <dbReference type="Proteomes" id="UP000782519"/>
    </source>
</evidence>
<evidence type="ECO:0000313" key="1">
    <source>
        <dbReference type="EMBL" id="MBI5130280.1"/>
    </source>
</evidence>
<gene>
    <name evidence="1" type="ORF">HZA66_12625</name>
</gene>
<dbReference type="AlphaFoldDB" id="A0A933W1R8"/>
<sequence length="578" mass="58545">MTVTANLGLPFIEASQAQKHVTHNEALRILDAAIQIAVADRGRTAPPPSPLEGERHIVAAGAGGAWSGQAQAIATWQDGAWAFLTPKQGWCVWSVADDVLLVFDGAAWRDLRDLPVSLDNTARLGIGTIAAAPNLLSVKSNAALFAAIAAAAGGSGDVRLQLAKESASKTASVVFSDAYSGRAEFGLVGSDAFKLKVSADGAGWVEALTIDPASGAFALPRAVALTGVIAPPPLTADHNDYAPAGIAAASVLQLSADAARSLTGLAGGAEGRVVCVINVGSQPLTLRDGSAASLAANRFSLGGDLAIGGRQAAILRYDGTAQRWQAIAGGATKSTVPRGHLAGLTLSTAGGSSAFAVAAGVATDSGAVDSITLAAPLGKTTAAWAAGAGNGALDTGTIAPNAWYHVHLIKRPDTGEAEVLISISATAPALPSGYTLFRRIGAMKTSGAGQWLKFSQAGDEFLWDAPVLDVTGSSNQSTTPIARTLSVPPGVRVWAKTRTGFYGLANSVFLQASPDVAQVAGGSLGANYSLTDSGNGNGSSNEFATRTDSACHVITVANGTVNCSIVTCGWIDQRGRCD</sequence>
<dbReference type="EMBL" id="JACRJB010000034">
    <property type="protein sequence ID" value="MBI5130280.1"/>
    <property type="molecule type" value="Genomic_DNA"/>
</dbReference>
<dbReference type="InterPro" id="IPR021251">
    <property type="entry name" value="DUF2793"/>
</dbReference>
<reference evidence="1" key="1">
    <citation type="submission" date="2020-07" db="EMBL/GenBank/DDBJ databases">
        <title>Huge and variable diversity of episymbiotic CPR bacteria and DPANN archaea in groundwater ecosystems.</title>
        <authorList>
            <person name="He C.Y."/>
            <person name="Keren R."/>
            <person name="Whittaker M."/>
            <person name="Farag I.F."/>
            <person name="Doudna J."/>
            <person name="Cate J.H.D."/>
            <person name="Banfield J.F."/>
        </authorList>
    </citation>
    <scope>NUCLEOTIDE SEQUENCE</scope>
    <source>
        <strain evidence="1">NC_groundwater_1818_Pr3_B-0.1um_66_35</strain>
    </source>
</reference>
<accession>A0A933W1R8</accession>